<keyword evidence="3" id="KW-1185">Reference proteome</keyword>
<dbReference type="Pfam" id="PF01844">
    <property type="entry name" value="HNH"/>
    <property type="match status" value="1"/>
</dbReference>
<comment type="caution">
    <text evidence="2">The sequence shown here is derived from an EMBL/GenBank/DDBJ whole genome shotgun (WGS) entry which is preliminary data.</text>
</comment>
<proteinExistence type="predicted"/>
<evidence type="ECO:0000259" key="1">
    <source>
        <dbReference type="SMART" id="SM00507"/>
    </source>
</evidence>
<dbReference type="CDD" id="cd00085">
    <property type="entry name" value="HNHc"/>
    <property type="match status" value="1"/>
</dbReference>
<accession>A0ABP4EKB8</accession>
<dbReference type="EMBL" id="BAAALG010000012">
    <property type="protein sequence ID" value="GAA1109375.1"/>
    <property type="molecule type" value="Genomic_DNA"/>
</dbReference>
<dbReference type="InterPro" id="IPR002711">
    <property type="entry name" value="HNH"/>
</dbReference>
<feature type="domain" description="HNH nuclease" evidence="1">
    <location>
        <begin position="337"/>
        <end position="388"/>
    </location>
</feature>
<dbReference type="SMART" id="SM00507">
    <property type="entry name" value="HNHc"/>
    <property type="match status" value="1"/>
</dbReference>
<evidence type="ECO:0000313" key="3">
    <source>
        <dbReference type="Proteomes" id="UP001501581"/>
    </source>
</evidence>
<name>A0ABP4EKB8_9ACTN</name>
<evidence type="ECO:0000313" key="2">
    <source>
        <dbReference type="EMBL" id="GAA1109375.1"/>
    </source>
</evidence>
<dbReference type="InterPro" id="IPR003615">
    <property type="entry name" value="HNH_nuc"/>
</dbReference>
<dbReference type="Proteomes" id="UP001501581">
    <property type="component" value="Unassembled WGS sequence"/>
</dbReference>
<organism evidence="2 3">
    <name type="scientific">Nocardioides dubius</name>
    <dbReference type="NCBI Taxonomy" id="317019"/>
    <lineage>
        <taxon>Bacteria</taxon>
        <taxon>Bacillati</taxon>
        <taxon>Actinomycetota</taxon>
        <taxon>Actinomycetes</taxon>
        <taxon>Propionibacteriales</taxon>
        <taxon>Nocardioidaceae</taxon>
        <taxon>Nocardioides</taxon>
    </lineage>
</organism>
<dbReference type="Gene3D" id="1.10.30.50">
    <property type="match status" value="1"/>
</dbReference>
<protein>
    <submittedName>
        <fullName evidence="2">DUF222 domain-containing protein</fullName>
    </submittedName>
</protein>
<dbReference type="RefSeq" id="WP_343995854.1">
    <property type="nucleotide sequence ID" value="NZ_BAAALG010000012.1"/>
</dbReference>
<gene>
    <name evidence="2" type="ORF">GCM10009668_32150</name>
</gene>
<sequence length="442" mass="46703">MSSIPVLVREVQALRARLSGGACGADAGQLIELVAALEELKSAACAAQAEAAAAFDGIRREERAIAGVPESRQGRGIAHEIALARKESPFRGRTLLGLGKALVAEMPHTLARLRDGTLSEHRAQILVQETACLTREDRSLVDRELCSDPSTLTGVGNRTLTARAKRLGAELDPAALARRARKAEADRHVSIRPAPDTMGYLSVLLPVGQAVAAYAALRRAAEGARAAGDPRSLGQLMSDLALARLTGVPDSGNPEQSPAVPVGVNLCLSTATLAGGHAPASLTAPGVGEVTLPAEVARLLLSRALSTGVGAWFRRLFYNPQGTLVAMSSRRRVFPTGMADFLAQRGLGICANPYCDAPVRHADHIRSVVEGGATTTVNGQGLCEACNHAKQAAGWRQRAIQPRGHRLTVETTTPTGHRYRSRAPAPPGWHEPFPLEIHFLTA</sequence>
<reference evidence="3" key="1">
    <citation type="journal article" date="2019" name="Int. J. Syst. Evol. Microbiol.">
        <title>The Global Catalogue of Microorganisms (GCM) 10K type strain sequencing project: providing services to taxonomists for standard genome sequencing and annotation.</title>
        <authorList>
            <consortium name="The Broad Institute Genomics Platform"/>
            <consortium name="The Broad Institute Genome Sequencing Center for Infectious Disease"/>
            <person name="Wu L."/>
            <person name="Ma J."/>
        </authorList>
    </citation>
    <scope>NUCLEOTIDE SEQUENCE [LARGE SCALE GENOMIC DNA]</scope>
    <source>
        <strain evidence="3">JCM 13008</strain>
    </source>
</reference>